<dbReference type="Gene3D" id="3.30.40.10">
    <property type="entry name" value="Zinc/RING finger domain, C3HC4 (zinc finger)"/>
    <property type="match status" value="1"/>
</dbReference>
<keyword evidence="2" id="KW-0808">Transferase</keyword>
<dbReference type="InterPro" id="IPR013083">
    <property type="entry name" value="Znf_RING/FYVE/PHD"/>
</dbReference>
<comment type="subcellular location">
    <subcellularLocation>
        <location evidence="1">Membrane</location>
        <topology evidence="1">Multi-pass membrane protein</topology>
    </subcellularLocation>
</comment>
<dbReference type="GO" id="GO:0008270">
    <property type="term" value="F:zinc ion binding"/>
    <property type="evidence" value="ECO:0007669"/>
    <property type="project" value="UniProtKB-KW"/>
</dbReference>
<evidence type="ECO:0000256" key="3">
    <source>
        <dbReference type="ARBA" id="ARBA00022692"/>
    </source>
</evidence>
<organism evidence="12 13">
    <name type="scientific">Blepharisma stoltei</name>
    <dbReference type="NCBI Taxonomy" id="1481888"/>
    <lineage>
        <taxon>Eukaryota</taxon>
        <taxon>Sar</taxon>
        <taxon>Alveolata</taxon>
        <taxon>Ciliophora</taxon>
        <taxon>Postciliodesmatophora</taxon>
        <taxon>Heterotrichea</taxon>
        <taxon>Heterotrichida</taxon>
        <taxon>Blepharismidae</taxon>
        <taxon>Blepharisma</taxon>
    </lineage>
</organism>
<dbReference type="SUPFAM" id="SSF57850">
    <property type="entry name" value="RING/U-box"/>
    <property type="match status" value="1"/>
</dbReference>
<evidence type="ECO:0000256" key="5">
    <source>
        <dbReference type="ARBA" id="ARBA00022771"/>
    </source>
</evidence>
<dbReference type="CDD" id="cd16495">
    <property type="entry name" value="RING_CH-C4HC3_MARCH"/>
    <property type="match status" value="1"/>
</dbReference>
<reference evidence="12" key="1">
    <citation type="submission" date="2021-09" db="EMBL/GenBank/DDBJ databases">
        <authorList>
            <consortium name="AG Swart"/>
            <person name="Singh M."/>
            <person name="Singh A."/>
            <person name="Seah K."/>
            <person name="Emmerich C."/>
        </authorList>
    </citation>
    <scope>NUCLEOTIDE SEQUENCE</scope>
    <source>
        <strain evidence="12">ATCC30299</strain>
    </source>
</reference>
<dbReference type="InterPro" id="IPR011016">
    <property type="entry name" value="Znf_RING-CH"/>
</dbReference>
<keyword evidence="4" id="KW-0479">Metal-binding</keyword>
<dbReference type="GO" id="GO:0016740">
    <property type="term" value="F:transferase activity"/>
    <property type="evidence" value="ECO:0007669"/>
    <property type="project" value="UniProtKB-KW"/>
</dbReference>
<evidence type="ECO:0000256" key="8">
    <source>
        <dbReference type="ARBA" id="ARBA00022989"/>
    </source>
</evidence>
<dbReference type="PANTHER" id="PTHR46065:SF3">
    <property type="entry name" value="FI20425P1"/>
    <property type="match status" value="1"/>
</dbReference>
<keyword evidence="6" id="KW-0833">Ubl conjugation pathway</keyword>
<dbReference type="Proteomes" id="UP001162131">
    <property type="component" value="Unassembled WGS sequence"/>
</dbReference>
<keyword evidence="8 10" id="KW-1133">Transmembrane helix</keyword>
<dbReference type="AlphaFoldDB" id="A0AAU9JU18"/>
<keyword evidence="7" id="KW-0862">Zinc</keyword>
<dbReference type="GO" id="GO:0016020">
    <property type="term" value="C:membrane"/>
    <property type="evidence" value="ECO:0007669"/>
    <property type="project" value="UniProtKB-SubCell"/>
</dbReference>
<accession>A0AAU9JU18</accession>
<evidence type="ECO:0000256" key="6">
    <source>
        <dbReference type="ARBA" id="ARBA00022786"/>
    </source>
</evidence>
<sequence>MSFECRICLNSQNQENIISPCKCMGSIKYVHEACLQKWLKEKYKFRSLLARSRAENTGLACELCKYELKGSVKFMPFLQILKTIRRSQSFYCAAINIPVILYIIYRLKFLFTKLIKTIRKKKVIIQLQETLSRKIFMYLKLQLTIWIRLVPISVLSMSLPIIIFTTCVLIKSIIAECKIYEIKNYEPNKGNNNK</sequence>
<feature type="transmembrane region" description="Helical" evidence="10">
    <location>
        <begin position="89"/>
        <end position="105"/>
    </location>
</feature>
<dbReference type="EMBL" id="CAJZBQ010000047">
    <property type="protein sequence ID" value="CAG9329105.1"/>
    <property type="molecule type" value="Genomic_DNA"/>
</dbReference>
<comment type="caution">
    <text evidence="12">The sequence shown here is derived from an EMBL/GenBank/DDBJ whole genome shotgun (WGS) entry which is preliminary data.</text>
</comment>
<dbReference type="Pfam" id="PF12906">
    <property type="entry name" value="RINGv"/>
    <property type="match status" value="1"/>
</dbReference>
<evidence type="ECO:0000256" key="9">
    <source>
        <dbReference type="ARBA" id="ARBA00023136"/>
    </source>
</evidence>
<name>A0AAU9JU18_9CILI</name>
<evidence type="ECO:0000256" key="1">
    <source>
        <dbReference type="ARBA" id="ARBA00004141"/>
    </source>
</evidence>
<feature type="transmembrane region" description="Helical" evidence="10">
    <location>
        <begin position="145"/>
        <end position="170"/>
    </location>
</feature>
<feature type="domain" description="RING-CH-type" evidence="11">
    <location>
        <begin position="1"/>
        <end position="71"/>
    </location>
</feature>
<proteinExistence type="predicted"/>
<evidence type="ECO:0000313" key="12">
    <source>
        <dbReference type="EMBL" id="CAG9329105.1"/>
    </source>
</evidence>
<evidence type="ECO:0000256" key="7">
    <source>
        <dbReference type="ARBA" id="ARBA00022833"/>
    </source>
</evidence>
<dbReference type="PROSITE" id="PS51292">
    <property type="entry name" value="ZF_RING_CH"/>
    <property type="match status" value="1"/>
</dbReference>
<dbReference type="PANTHER" id="PTHR46065">
    <property type="entry name" value="E3 UBIQUITIN-PROTEIN LIGASE MARCH 2/3 FAMILY MEMBER"/>
    <property type="match status" value="1"/>
</dbReference>
<evidence type="ECO:0000256" key="4">
    <source>
        <dbReference type="ARBA" id="ARBA00022723"/>
    </source>
</evidence>
<evidence type="ECO:0000256" key="2">
    <source>
        <dbReference type="ARBA" id="ARBA00022679"/>
    </source>
</evidence>
<evidence type="ECO:0000313" key="13">
    <source>
        <dbReference type="Proteomes" id="UP001162131"/>
    </source>
</evidence>
<gene>
    <name evidence="12" type="ORF">BSTOLATCC_MIC47936</name>
</gene>
<dbReference type="SMART" id="SM00744">
    <property type="entry name" value="RINGv"/>
    <property type="match status" value="1"/>
</dbReference>
<keyword evidence="5" id="KW-0863">Zinc-finger</keyword>
<keyword evidence="9 10" id="KW-0472">Membrane</keyword>
<keyword evidence="3 10" id="KW-0812">Transmembrane</keyword>
<evidence type="ECO:0000256" key="10">
    <source>
        <dbReference type="SAM" id="Phobius"/>
    </source>
</evidence>
<evidence type="ECO:0000259" key="11">
    <source>
        <dbReference type="PROSITE" id="PS51292"/>
    </source>
</evidence>
<keyword evidence="13" id="KW-1185">Reference proteome</keyword>
<protein>
    <recommendedName>
        <fullName evidence="11">RING-CH-type domain-containing protein</fullName>
    </recommendedName>
</protein>